<evidence type="ECO:0000313" key="1">
    <source>
        <dbReference type="EMBL" id="RRJ85137.1"/>
    </source>
</evidence>
<reference evidence="1 2" key="1">
    <citation type="submission" date="2018-08" db="EMBL/GenBank/DDBJ databases">
        <authorList>
            <person name="Khan S.A."/>
        </authorList>
    </citation>
    <scope>NUCLEOTIDE SEQUENCE [LARGE SCALE GENOMIC DNA]</scope>
    <source>
        <strain evidence="1 2">GTF-13</strain>
    </source>
</reference>
<keyword evidence="2" id="KW-1185">Reference proteome</keyword>
<reference evidence="1 2" key="2">
    <citation type="submission" date="2018-12" db="EMBL/GenBank/DDBJ databases">
        <title>Simiduia agarivorans gen. nov., sp. nov., a marine, agarolytic bacterium isolated from shallow coastal water from Keelung, Taiwan.</title>
        <authorList>
            <person name="Shieh W.Y."/>
        </authorList>
    </citation>
    <scope>NUCLEOTIDE SEQUENCE [LARGE SCALE GENOMIC DNA]</scope>
    <source>
        <strain evidence="1 2">GTF-13</strain>
    </source>
</reference>
<dbReference type="AlphaFoldDB" id="A0A3P3VS45"/>
<gene>
    <name evidence="1" type="ORF">D0544_08740</name>
</gene>
<sequence length="128" mass="14608">MLQPDIEIYIKNTSINAIRDWLSATFEAVEEGQHRGHSYRFQVFHEGQGIPVMVVEKAAGKSFTSVWFDSSATPWNDDLSCARDAHRQLERPVRCNGGFWEDGSEAMDTWVEVSEQGEQLIEWAQTES</sequence>
<dbReference type="Proteomes" id="UP000280792">
    <property type="component" value="Unassembled WGS sequence"/>
</dbReference>
<protein>
    <submittedName>
        <fullName evidence="1">Uncharacterized protein</fullName>
    </submittedName>
</protein>
<accession>A0A3P3VS45</accession>
<evidence type="ECO:0000313" key="2">
    <source>
        <dbReference type="Proteomes" id="UP000280792"/>
    </source>
</evidence>
<name>A0A3P3VS45_9GAMM</name>
<organism evidence="1 2">
    <name type="scientific">Aestuariirhabdus litorea</name>
    <dbReference type="NCBI Taxonomy" id="2528527"/>
    <lineage>
        <taxon>Bacteria</taxon>
        <taxon>Pseudomonadati</taxon>
        <taxon>Pseudomonadota</taxon>
        <taxon>Gammaproteobacteria</taxon>
        <taxon>Oceanospirillales</taxon>
        <taxon>Aestuariirhabdaceae</taxon>
        <taxon>Aestuariirhabdus</taxon>
    </lineage>
</organism>
<dbReference type="EMBL" id="QWEZ01000001">
    <property type="protein sequence ID" value="RRJ85137.1"/>
    <property type="molecule type" value="Genomic_DNA"/>
</dbReference>
<dbReference type="RefSeq" id="WP_125015564.1">
    <property type="nucleotide sequence ID" value="NZ_QWEZ01000001.1"/>
</dbReference>
<comment type="caution">
    <text evidence="1">The sequence shown here is derived from an EMBL/GenBank/DDBJ whole genome shotgun (WGS) entry which is preliminary data.</text>
</comment>
<proteinExistence type="predicted"/>